<gene>
    <name evidence="2" type="ordered locus">Clim_1444</name>
</gene>
<dbReference type="OrthoDB" id="598065at2"/>
<evidence type="ECO:0000259" key="1">
    <source>
        <dbReference type="PROSITE" id="PS50206"/>
    </source>
</evidence>
<dbReference type="PROSITE" id="PS50206">
    <property type="entry name" value="RHODANESE_3"/>
    <property type="match status" value="1"/>
</dbReference>
<dbReference type="HOGENOM" id="CLU_089574_5_1_10"/>
<feature type="domain" description="Rhodanese" evidence="1">
    <location>
        <begin position="35"/>
        <end position="131"/>
    </location>
</feature>
<dbReference type="InterPro" id="IPR036873">
    <property type="entry name" value="Rhodanese-like_dom_sf"/>
</dbReference>
<dbReference type="Proteomes" id="UP000008841">
    <property type="component" value="Chromosome"/>
</dbReference>
<dbReference type="EMBL" id="CP001097">
    <property type="protein sequence ID" value="ACD90503.1"/>
    <property type="molecule type" value="Genomic_DNA"/>
</dbReference>
<dbReference type="SUPFAM" id="SSF52821">
    <property type="entry name" value="Rhodanese/Cell cycle control phosphatase"/>
    <property type="match status" value="1"/>
</dbReference>
<reference evidence="2 3" key="1">
    <citation type="submission" date="2008-05" db="EMBL/GenBank/DDBJ databases">
        <title>Complete sequence of Chlorobium limicola DSM 245.</title>
        <authorList>
            <consortium name="US DOE Joint Genome Institute"/>
            <person name="Lucas S."/>
            <person name="Copeland A."/>
            <person name="Lapidus A."/>
            <person name="Glavina del Rio T."/>
            <person name="Dalin E."/>
            <person name="Tice H."/>
            <person name="Bruce D."/>
            <person name="Goodwin L."/>
            <person name="Pitluck S."/>
            <person name="Schmutz J."/>
            <person name="Larimer F."/>
            <person name="Land M."/>
            <person name="Hauser L."/>
            <person name="Kyrpides N."/>
            <person name="Ovchinnikova G."/>
            <person name="Zhao F."/>
            <person name="Li T."/>
            <person name="Liu Z."/>
            <person name="Overmann J."/>
            <person name="Bryant D.A."/>
            <person name="Richardson P."/>
        </authorList>
    </citation>
    <scope>NUCLEOTIDE SEQUENCE [LARGE SCALE GENOMIC DNA]</scope>
    <source>
        <strain evidence="3">DSM 245 / NBRC 103803 / 6330</strain>
    </source>
</reference>
<dbReference type="eggNOG" id="COG0607">
    <property type="taxonomic scope" value="Bacteria"/>
</dbReference>
<dbReference type="SMART" id="SM00450">
    <property type="entry name" value="RHOD"/>
    <property type="match status" value="1"/>
</dbReference>
<evidence type="ECO:0000313" key="2">
    <source>
        <dbReference type="EMBL" id="ACD90503.1"/>
    </source>
</evidence>
<dbReference type="CDD" id="cd00158">
    <property type="entry name" value="RHOD"/>
    <property type="match status" value="1"/>
</dbReference>
<dbReference type="Pfam" id="PF00581">
    <property type="entry name" value="Rhodanese"/>
    <property type="match status" value="1"/>
</dbReference>
<dbReference type="Gene3D" id="3.40.250.10">
    <property type="entry name" value="Rhodanese-like domain"/>
    <property type="match status" value="1"/>
</dbReference>
<accession>B3ED78</accession>
<organism evidence="2 3">
    <name type="scientific">Chlorobium limicola (strain DSM 245 / NBRC 103803 / 6330)</name>
    <dbReference type="NCBI Taxonomy" id="290315"/>
    <lineage>
        <taxon>Bacteria</taxon>
        <taxon>Pseudomonadati</taxon>
        <taxon>Chlorobiota</taxon>
        <taxon>Chlorobiia</taxon>
        <taxon>Chlorobiales</taxon>
        <taxon>Chlorobiaceae</taxon>
        <taxon>Chlorobium/Pelodictyon group</taxon>
        <taxon>Chlorobium</taxon>
    </lineage>
</organism>
<name>B3ED78_CHLL2</name>
<dbReference type="AlphaFoldDB" id="B3ED78"/>
<proteinExistence type="predicted"/>
<protein>
    <submittedName>
        <fullName evidence="2">Rhodanese domain protein</fullName>
    </submittedName>
</protein>
<dbReference type="InterPro" id="IPR001763">
    <property type="entry name" value="Rhodanese-like_dom"/>
</dbReference>
<dbReference type="STRING" id="290315.Clim_1444"/>
<sequence>MFGSDRLLDGAIMMIERTHRTENLATDELAAMLAGPAPPLLFDIRKAEEYGKSHIETAIRIEPDTGPDDFAARYAAIMAGRDTVFYCSVGQRSSELLERVESACGKAGAKSCRNLRGGIFRWYNEGRPVVDASGPTDDIHGFDPIWAMMVARRR</sequence>
<dbReference type="KEGG" id="cli:Clim_1444"/>
<dbReference type="RefSeq" id="WP_012466380.1">
    <property type="nucleotide sequence ID" value="NC_010803.1"/>
</dbReference>
<evidence type="ECO:0000313" key="3">
    <source>
        <dbReference type="Proteomes" id="UP000008841"/>
    </source>
</evidence>